<dbReference type="AlphaFoldDB" id="A0A4R4X3D6"/>
<name>A0A4R4X3D6_9ACTN</name>
<dbReference type="Proteomes" id="UP000294543">
    <property type="component" value="Unassembled WGS sequence"/>
</dbReference>
<evidence type="ECO:0000259" key="1">
    <source>
        <dbReference type="Pfam" id="PF13472"/>
    </source>
</evidence>
<dbReference type="EMBL" id="SMKP01000009">
    <property type="protein sequence ID" value="TDD24778.1"/>
    <property type="molecule type" value="Genomic_DNA"/>
</dbReference>
<dbReference type="OrthoDB" id="9804395at2"/>
<dbReference type="Pfam" id="PF13472">
    <property type="entry name" value="Lipase_GDSL_2"/>
    <property type="match status" value="1"/>
</dbReference>
<keyword evidence="3" id="KW-1185">Reference proteome</keyword>
<accession>A0A4R4X3D6</accession>
<gene>
    <name evidence="2" type="ORF">E1294_04925</name>
</gene>
<evidence type="ECO:0000313" key="3">
    <source>
        <dbReference type="Proteomes" id="UP000294543"/>
    </source>
</evidence>
<organism evidence="2 3">
    <name type="scientific">Nonomuraea diastatica</name>
    <dbReference type="NCBI Taxonomy" id="1848329"/>
    <lineage>
        <taxon>Bacteria</taxon>
        <taxon>Bacillati</taxon>
        <taxon>Actinomycetota</taxon>
        <taxon>Actinomycetes</taxon>
        <taxon>Streptosporangiales</taxon>
        <taxon>Streptosporangiaceae</taxon>
        <taxon>Nonomuraea</taxon>
    </lineage>
</organism>
<feature type="domain" description="SGNH hydrolase-type esterase" evidence="1">
    <location>
        <begin position="82"/>
        <end position="249"/>
    </location>
</feature>
<dbReference type="RefSeq" id="WP_132504893.1">
    <property type="nucleotide sequence ID" value="NZ_SMKP01000009.1"/>
</dbReference>
<dbReference type="InterPro" id="IPR036514">
    <property type="entry name" value="SGNH_hydro_sf"/>
</dbReference>
<dbReference type="InterPro" id="IPR013830">
    <property type="entry name" value="SGNH_hydro"/>
</dbReference>
<evidence type="ECO:0000313" key="2">
    <source>
        <dbReference type="EMBL" id="TDD24778.1"/>
    </source>
</evidence>
<reference evidence="2 3" key="1">
    <citation type="submission" date="2019-03" db="EMBL/GenBank/DDBJ databases">
        <title>Draft genome sequences of novel Actinobacteria.</title>
        <authorList>
            <person name="Sahin N."/>
            <person name="Ay H."/>
            <person name="Saygin H."/>
        </authorList>
    </citation>
    <scope>NUCLEOTIDE SEQUENCE [LARGE SCALE GENOMIC DNA]</scope>
    <source>
        <strain evidence="2 3">KC712</strain>
    </source>
</reference>
<protein>
    <recommendedName>
        <fullName evidence="1">SGNH hydrolase-type esterase domain-containing protein</fullName>
    </recommendedName>
</protein>
<dbReference type="SUPFAM" id="SSF52266">
    <property type="entry name" value="SGNH hydrolase"/>
    <property type="match status" value="1"/>
</dbReference>
<dbReference type="Gene3D" id="3.40.50.1110">
    <property type="entry name" value="SGNH hydrolase"/>
    <property type="match status" value="1"/>
</dbReference>
<sequence length="264" mass="29070">MPPSHRQARRTATTCGKHRTAIELLATAAARFAQTGLAAPDSRLESWCRGVTEIHTQRRTFAAHWRRHNAQALTGSGPLWVVLGDSTAQGLGPPDPWHGYVGQTLTELHRRSGLRWRVLNLSRSGALTRDVLNQQLPRLAELPATPQLITCGIGANDILHAPPPRLRADLRALIHAVPDGTIILDLPLPTGFWGIVGRLSTTYVRQTNHVIHAAARQRGLPIAEVSTLFIPPWNDKFSPDRFHPSQMGYTSWAEALLRAIPPTS</sequence>
<proteinExistence type="predicted"/>
<comment type="caution">
    <text evidence="2">The sequence shown here is derived from an EMBL/GenBank/DDBJ whole genome shotgun (WGS) entry which is preliminary data.</text>
</comment>